<comment type="caution">
    <text evidence="2">The sequence shown here is derived from an EMBL/GenBank/DDBJ whole genome shotgun (WGS) entry which is preliminary data.</text>
</comment>
<dbReference type="PANTHER" id="PTHR48079:SF6">
    <property type="entry name" value="NAD(P)-BINDING DOMAIN-CONTAINING PROTEIN-RELATED"/>
    <property type="match status" value="1"/>
</dbReference>
<dbReference type="InterPro" id="IPR051783">
    <property type="entry name" value="NAD(P)-dependent_oxidoreduct"/>
</dbReference>
<dbReference type="Gene3D" id="3.40.50.720">
    <property type="entry name" value="NAD(P)-binding Rossmann-like Domain"/>
    <property type="match status" value="1"/>
</dbReference>
<feature type="domain" description="Saccharopine dehydrogenase NADP binding" evidence="1">
    <location>
        <begin position="8"/>
        <end position="86"/>
    </location>
</feature>
<name>A0A8H7F377_AGABI</name>
<dbReference type="AlphaFoldDB" id="A0A8H7F377"/>
<gene>
    <name evidence="2" type="ORF">Agabi119p4_4262</name>
</gene>
<dbReference type="Pfam" id="PF03435">
    <property type="entry name" value="Sacchrp_dh_NADP"/>
    <property type="match status" value="1"/>
</dbReference>
<dbReference type="SUPFAM" id="SSF51735">
    <property type="entry name" value="NAD(P)-binding Rossmann-fold domains"/>
    <property type="match status" value="1"/>
</dbReference>
<dbReference type="InterPro" id="IPR036291">
    <property type="entry name" value="NAD(P)-bd_dom_sf"/>
</dbReference>
<proteinExistence type="predicted"/>
<evidence type="ECO:0000313" key="3">
    <source>
        <dbReference type="Proteomes" id="UP000629468"/>
    </source>
</evidence>
<dbReference type="Proteomes" id="UP000629468">
    <property type="component" value="Unassembled WGS sequence"/>
</dbReference>
<dbReference type="GO" id="GO:0004029">
    <property type="term" value="F:aldehyde dehydrogenase (NAD+) activity"/>
    <property type="evidence" value="ECO:0007669"/>
    <property type="project" value="TreeGrafter"/>
</dbReference>
<evidence type="ECO:0000313" key="2">
    <source>
        <dbReference type="EMBL" id="KAF7775869.1"/>
    </source>
</evidence>
<accession>A0A8H7F377</accession>
<dbReference type="PANTHER" id="PTHR48079">
    <property type="entry name" value="PROTEIN YEEZ"/>
    <property type="match status" value="1"/>
</dbReference>
<reference evidence="2 3" key="1">
    <citation type="journal article" name="Sci. Rep.">
        <title>Telomere-to-telomere assembled and centromere annotated genomes of the two main subspecies of the button mushroom Agaricus bisporus reveal especially polymorphic chromosome ends.</title>
        <authorList>
            <person name="Sonnenberg A.S.M."/>
            <person name="Sedaghat-Telgerd N."/>
            <person name="Lavrijssen B."/>
            <person name="Ohm R.A."/>
            <person name="Hendrickx P.M."/>
            <person name="Scholtmeijer K."/>
            <person name="Baars J.J.P."/>
            <person name="van Peer A."/>
        </authorList>
    </citation>
    <scope>NUCLEOTIDE SEQUENCE [LARGE SCALE GENOMIC DNA]</scope>
    <source>
        <strain evidence="2 3">H119_p4</strain>
    </source>
</reference>
<dbReference type="GO" id="GO:0005737">
    <property type="term" value="C:cytoplasm"/>
    <property type="evidence" value="ECO:0007669"/>
    <property type="project" value="TreeGrafter"/>
</dbReference>
<evidence type="ECO:0000259" key="1">
    <source>
        <dbReference type="Pfam" id="PF03435"/>
    </source>
</evidence>
<protein>
    <recommendedName>
        <fullName evidence="1">Saccharopine dehydrogenase NADP binding domain-containing protein</fullName>
    </recommendedName>
</protein>
<dbReference type="InterPro" id="IPR005097">
    <property type="entry name" value="Sacchrp_dh_NADP-bd"/>
</dbReference>
<organism evidence="2 3">
    <name type="scientific">Agaricus bisporus var. burnettii</name>
    <dbReference type="NCBI Taxonomy" id="192524"/>
    <lineage>
        <taxon>Eukaryota</taxon>
        <taxon>Fungi</taxon>
        <taxon>Dikarya</taxon>
        <taxon>Basidiomycota</taxon>
        <taxon>Agaricomycotina</taxon>
        <taxon>Agaricomycetes</taxon>
        <taxon>Agaricomycetidae</taxon>
        <taxon>Agaricales</taxon>
        <taxon>Agaricineae</taxon>
        <taxon>Agaricaceae</taxon>
        <taxon>Agaricus</taxon>
    </lineage>
</organism>
<sequence>MTPLKINVLLLGSTGFLGSTFLKLIGQDSDLKDRLHITVLCRNSAKRFTELQKFYSDLEVVECNLEDDAVIQDHAAKTDIVINAASSDHVESIKSTLRGLEKNSAANPNKPPMYLQVSGLGITSDNSHGEYVNIDDLPGYVDIDFSLDQVPQENTHLPQDKLIVEAGTRTKNPVRTAIVFPGWIYGVGEAIQQTTLPVRIWVDMFLRAGYAGTWGEGHSIMGNAHVKDVASALATVLKAMLDGKADEGAKGFYFAISRQRMVSNREIASKIGDILFEHGLAKKGGSRPYPPEIVEPLGFYGWSLLGANQMAHAHHLSRFGWKPTETKKVLLMESLREEVLMYLRQLGKIPA</sequence>
<dbReference type="EMBL" id="JABXXO010000006">
    <property type="protein sequence ID" value="KAF7775869.1"/>
    <property type="molecule type" value="Genomic_DNA"/>
</dbReference>